<evidence type="ECO:0000313" key="1">
    <source>
        <dbReference type="EMBL" id="KIO26818.1"/>
    </source>
</evidence>
<evidence type="ECO:0000313" key="2">
    <source>
        <dbReference type="Proteomes" id="UP000054248"/>
    </source>
</evidence>
<dbReference type="HOGENOM" id="CLU_045027_0_0_1"/>
<protein>
    <recommendedName>
        <fullName evidence="3">F-box domain-containing protein</fullName>
    </recommendedName>
</protein>
<dbReference type="Proteomes" id="UP000054248">
    <property type="component" value="Unassembled WGS sequence"/>
</dbReference>
<proteinExistence type="predicted"/>
<dbReference type="AlphaFoldDB" id="A0A0C3KZJ0"/>
<gene>
    <name evidence="1" type="ORF">M407DRAFT_23885</name>
</gene>
<name>A0A0C3KZJ0_9AGAM</name>
<reference evidence="1 2" key="1">
    <citation type="submission" date="2014-04" db="EMBL/GenBank/DDBJ databases">
        <authorList>
            <consortium name="DOE Joint Genome Institute"/>
            <person name="Kuo A."/>
            <person name="Girlanda M."/>
            <person name="Perotto S."/>
            <person name="Kohler A."/>
            <person name="Nagy L.G."/>
            <person name="Floudas D."/>
            <person name="Copeland A."/>
            <person name="Barry K.W."/>
            <person name="Cichocki N."/>
            <person name="Veneault-Fourrey C."/>
            <person name="LaButti K."/>
            <person name="Lindquist E.A."/>
            <person name="Lipzen A."/>
            <person name="Lundell T."/>
            <person name="Morin E."/>
            <person name="Murat C."/>
            <person name="Sun H."/>
            <person name="Tunlid A."/>
            <person name="Henrissat B."/>
            <person name="Grigoriev I.V."/>
            <person name="Hibbett D.S."/>
            <person name="Martin F."/>
            <person name="Nordberg H.P."/>
            <person name="Cantor M.N."/>
            <person name="Hua S.X."/>
        </authorList>
    </citation>
    <scope>NUCLEOTIDE SEQUENCE [LARGE SCALE GENOMIC DNA]</scope>
    <source>
        <strain evidence="1 2">MUT 4182</strain>
    </source>
</reference>
<accession>A0A0C3KZJ0</accession>
<evidence type="ECO:0008006" key="3">
    <source>
        <dbReference type="Google" id="ProtNLM"/>
    </source>
</evidence>
<organism evidence="1 2">
    <name type="scientific">Tulasnella calospora MUT 4182</name>
    <dbReference type="NCBI Taxonomy" id="1051891"/>
    <lineage>
        <taxon>Eukaryota</taxon>
        <taxon>Fungi</taxon>
        <taxon>Dikarya</taxon>
        <taxon>Basidiomycota</taxon>
        <taxon>Agaricomycotina</taxon>
        <taxon>Agaricomycetes</taxon>
        <taxon>Cantharellales</taxon>
        <taxon>Tulasnellaceae</taxon>
        <taxon>Tulasnella</taxon>
    </lineage>
</organism>
<dbReference type="EMBL" id="KN823018">
    <property type="protein sequence ID" value="KIO26818.1"/>
    <property type="molecule type" value="Genomic_DNA"/>
</dbReference>
<dbReference type="OrthoDB" id="3247166at2759"/>
<keyword evidence="2" id="KW-1185">Reference proteome</keyword>
<reference evidence="2" key="2">
    <citation type="submission" date="2015-01" db="EMBL/GenBank/DDBJ databases">
        <title>Evolutionary Origins and Diversification of the Mycorrhizal Mutualists.</title>
        <authorList>
            <consortium name="DOE Joint Genome Institute"/>
            <consortium name="Mycorrhizal Genomics Consortium"/>
            <person name="Kohler A."/>
            <person name="Kuo A."/>
            <person name="Nagy L.G."/>
            <person name="Floudas D."/>
            <person name="Copeland A."/>
            <person name="Barry K.W."/>
            <person name="Cichocki N."/>
            <person name="Veneault-Fourrey C."/>
            <person name="LaButti K."/>
            <person name="Lindquist E.A."/>
            <person name="Lipzen A."/>
            <person name="Lundell T."/>
            <person name="Morin E."/>
            <person name="Murat C."/>
            <person name="Riley R."/>
            <person name="Ohm R."/>
            <person name="Sun H."/>
            <person name="Tunlid A."/>
            <person name="Henrissat B."/>
            <person name="Grigoriev I.V."/>
            <person name="Hibbett D.S."/>
            <person name="Martin F."/>
        </authorList>
    </citation>
    <scope>NUCLEOTIDE SEQUENCE [LARGE SCALE GENOMIC DNA]</scope>
    <source>
        <strain evidence="2">MUT 4182</strain>
    </source>
</reference>
<sequence>MALRLDRIHDYDLPLDDLERHRRQLLNMRCVSVGWNAFLLSSPEYWCAIDVAAPEPVVESILARAKQTPLCLYLKRGSPRGSPSLFGRSNSVLSGYTTQVRTIRSDGRDEDACDLAGRMLRGGLPDLQTLELAGDMDWEFMGEEFFPEYTKADLPGIRHLIAVGWLPGAEAMWHQNLQTLILKPPLRLSVDVLRILSACHNLSKLVLHANDGPDSAEDMAGAPPLIDLPCLQEMDIEVDLPVDAGFIAPILHLPSHCRRFLRIRGVFQWAPPSDICRFLYSHTGGSSQPPKANIEIYHNSTNQSRATYTFSKGGLDLCPGRLTSGEYDEFRALMQAVQACIKNTQLSVRLRNPNEGCLSTLRKLADLNVTEIWVECTGRVGTTDLLDILGSNYPVLPSDVAEDEEWPFESLRELIIKGASVDISYLTRMIRIRRRYLRKFSKTWLEKVTLVDRSPYGTKIEQAITQMAAMGVTLVNSDGGFR</sequence>